<dbReference type="InterPro" id="IPR004839">
    <property type="entry name" value="Aminotransferase_I/II_large"/>
</dbReference>
<evidence type="ECO:0000259" key="2">
    <source>
        <dbReference type="Pfam" id="PF00155"/>
    </source>
</evidence>
<evidence type="ECO:0000313" key="4">
    <source>
        <dbReference type="Proteomes" id="UP000271241"/>
    </source>
</evidence>
<dbReference type="PANTHER" id="PTHR43795:SF39">
    <property type="entry name" value="AMINOTRANSFERASE CLASS I_CLASSII DOMAIN-CONTAINING PROTEIN"/>
    <property type="match status" value="1"/>
</dbReference>
<keyword evidence="3" id="KW-0808">Transferase</keyword>
<sequence>MSLQSDTAATAVPTAAVVLEASSPGTLSRRATTLLRDGPPNSMRRDGAHIRANAYDPVKNPNGIVMFGTAVNTLMSQEILQKLKASLQCGPEDLFYGPATGRPRIQQAVSKLVNRYFHPCIPVEPAHIMLLNGAGSAITSFAWAFCDEGEALLVPGPDYGGFALDVALHSRVKVVSVPVPTVELQSISQIRHFESTLQTAIRQGVRVKGMLLSNPRNPLGWQDVLCALLQFAGRYGLHVLMDEVYALSSHEPPCDTVNSPTFVSVLAIPDLAQYINPALVHVAYGMSKDFGMNGVRIGYLISPFNAEFRNVIQEIGLTSIVSSVAESAITTMLEDETWVDNYVRENRRRLGEAAQYTYTRLRDAGITCFPAKYGCYFWIDLSMYLRPPSNSAAEEASAKQLPATEQELYDRLLAAGIFLLRGANFYAAEPGWFRLTFSTQREVLAIGLDRLAAAVKQLREADNGHTGV</sequence>
<dbReference type="Gene3D" id="3.90.1150.10">
    <property type="entry name" value="Aspartate Aminotransferase, domain 1"/>
    <property type="match status" value="1"/>
</dbReference>
<dbReference type="STRING" id="78915.A0A4P9XVX9"/>
<protein>
    <submittedName>
        <fullName evidence="3">Pyridoxal phosphate-dependent transferase</fullName>
    </submittedName>
</protein>
<dbReference type="InterPro" id="IPR050478">
    <property type="entry name" value="Ethylene_sulfur-biosynth"/>
</dbReference>
<dbReference type="GO" id="GO:0006520">
    <property type="term" value="P:amino acid metabolic process"/>
    <property type="evidence" value="ECO:0007669"/>
    <property type="project" value="TreeGrafter"/>
</dbReference>
<proteinExistence type="predicted"/>
<evidence type="ECO:0000256" key="1">
    <source>
        <dbReference type="ARBA" id="ARBA00022898"/>
    </source>
</evidence>
<dbReference type="PRINTS" id="PR00753">
    <property type="entry name" value="ACCSYNTHASE"/>
</dbReference>
<dbReference type="PANTHER" id="PTHR43795">
    <property type="entry name" value="BIFUNCTIONAL ASPARTATE AMINOTRANSFERASE AND GLUTAMATE/ASPARTATE-PREPHENATE AMINOTRANSFERASE-RELATED"/>
    <property type="match status" value="1"/>
</dbReference>
<dbReference type="AlphaFoldDB" id="A0A4P9XVX9"/>
<accession>A0A4P9XVX9</accession>
<keyword evidence="1" id="KW-0663">Pyridoxal phosphate</keyword>
<evidence type="ECO:0000313" key="3">
    <source>
        <dbReference type="EMBL" id="RKP10448.1"/>
    </source>
</evidence>
<dbReference type="SUPFAM" id="SSF53383">
    <property type="entry name" value="PLP-dependent transferases"/>
    <property type="match status" value="1"/>
</dbReference>
<keyword evidence="4" id="KW-1185">Reference proteome</keyword>
<dbReference type="InterPro" id="IPR015424">
    <property type="entry name" value="PyrdxlP-dep_Trfase"/>
</dbReference>
<dbReference type="GO" id="GO:0008483">
    <property type="term" value="F:transaminase activity"/>
    <property type="evidence" value="ECO:0007669"/>
    <property type="project" value="TreeGrafter"/>
</dbReference>
<dbReference type="InterPro" id="IPR015421">
    <property type="entry name" value="PyrdxlP-dep_Trfase_major"/>
</dbReference>
<feature type="domain" description="Aminotransferase class I/classII large" evidence="2">
    <location>
        <begin position="75"/>
        <end position="451"/>
    </location>
</feature>
<dbReference type="CDD" id="cd00609">
    <property type="entry name" value="AAT_like"/>
    <property type="match status" value="1"/>
</dbReference>
<gene>
    <name evidence="3" type="ORF">THASP1DRAFT_27775</name>
</gene>
<dbReference type="OrthoDB" id="7042322at2759"/>
<dbReference type="Proteomes" id="UP000271241">
    <property type="component" value="Unassembled WGS sequence"/>
</dbReference>
<dbReference type="Pfam" id="PF00155">
    <property type="entry name" value="Aminotran_1_2"/>
    <property type="match status" value="1"/>
</dbReference>
<dbReference type="EMBL" id="KZ992452">
    <property type="protein sequence ID" value="RKP10448.1"/>
    <property type="molecule type" value="Genomic_DNA"/>
</dbReference>
<dbReference type="InterPro" id="IPR015422">
    <property type="entry name" value="PyrdxlP-dep_Trfase_small"/>
</dbReference>
<name>A0A4P9XVX9_9FUNG</name>
<dbReference type="Gene3D" id="3.40.640.10">
    <property type="entry name" value="Type I PLP-dependent aspartate aminotransferase-like (Major domain)"/>
    <property type="match status" value="1"/>
</dbReference>
<dbReference type="GO" id="GO:0030170">
    <property type="term" value="F:pyridoxal phosphate binding"/>
    <property type="evidence" value="ECO:0007669"/>
    <property type="project" value="InterPro"/>
</dbReference>
<reference evidence="4" key="1">
    <citation type="journal article" date="2018" name="Nat. Microbiol.">
        <title>Leveraging single-cell genomics to expand the fungal tree of life.</title>
        <authorList>
            <person name="Ahrendt S.R."/>
            <person name="Quandt C.A."/>
            <person name="Ciobanu D."/>
            <person name="Clum A."/>
            <person name="Salamov A."/>
            <person name="Andreopoulos B."/>
            <person name="Cheng J.F."/>
            <person name="Woyke T."/>
            <person name="Pelin A."/>
            <person name="Henrissat B."/>
            <person name="Reynolds N.K."/>
            <person name="Benny G.L."/>
            <person name="Smith M.E."/>
            <person name="James T.Y."/>
            <person name="Grigoriev I.V."/>
        </authorList>
    </citation>
    <scope>NUCLEOTIDE SEQUENCE [LARGE SCALE GENOMIC DNA]</scope>
    <source>
        <strain evidence="4">RSA 1356</strain>
    </source>
</reference>
<organism evidence="3 4">
    <name type="scientific">Thamnocephalis sphaerospora</name>
    <dbReference type="NCBI Taxonomy" id="78915"/>
    <lineage>
        <taxon>Eukaryota</taxon>
        <taxon>Fungi</taxon>
        <taxon>Fungi incertae sedis</taxon>
        <taxon>Zoopagomycota</taxon>
        <taxon>Zoopagomycotina</taxon>
        <taxon>Zoopagomycetes</taxon>
        <taxon>Zoopagales</taxon>
        <taxon>Sigmoideomycetaceae</taxon>
        <taxon>Thamnocephalis</taxon>
    </lineage>
</organism>